<dbReference type="SUPFAM" id="SSF53223">
    <property type="entry name" value="Aminoacid dehydrogenase-like, N-terminal domain"/>
    <property type="match status" value="1"/>
</dbReference>
<dbReference type="Pfam" id="PF18317">
    <property type="entry name" value="SDH_C"/>
    <property type="match status" value="1"/>
</dbReference>
<evidence type="ECO:0000256" key="3">
    <source>
        <dbReference type="HAMAP-Rule" id="MF_00222"/>
    </source>
</evidence>
<feature type="binding site" evidence="3">
    <location>
        <position position="242"/>
    </location>
    <ligand>
        <name>shikimate</name>
        <dbReference type="ChEBI" id="CHEBI:36208"/>
    </ligand>
</feature>
<comment type="catalytic activity">
    <reaction evidence="3">
        <text>shikimate + NADP(+) = 3-dehydroshikimate + NADPH + H(+)</text>
        <dbReference type="Rhea" id="RHEA:17737"/>
        <dbReference type="ChEBI" id="CHEBI:15378"/>
        <dbReference type="ChEBI" id="CHEBI:16630"/>
        <dbReference type="ChEBI" id="CHEBI:36208"/>
        <dbReference type="ChEBI" id="CHEBI:57783"/>
        <dbReference type="ChEBI" id="CHEBI:58349"/>
        <dbReference type="EC" id="1.1.1.25"/>
    </reaction>
</comment>
<keyword evidence="3" id="KW-0028">Amino-acid biosynthesis</keyword>
<feature type="binding site" evidence="3">
    <location>
        <begin position="30"/>
        <end position="32"/>
    </location>
    <ligand>
        <name>shikimate</name>
        <dbReference type="ChEBI" id="CHEBI:36208"/>
    </ligand>
</feature>
<comment type="pathway">
    <text evidence="1 3">Metabolic intermediate biosynthesis; chorismate biosynthesis; chorismate from D-erythrose 4-phosphate and phosphoenolpyruvate: step 4/7.</text>
</comment>
<dbReference type="InterPro" id="IPR041121">
    <property type="entry name" value="SDH_C"/>
</dbReference>
<proteinExistence type="inferred from homology"/>
<dbReference type="NCBIfam" id="NF009201">
    <property type="entry name" value="PRK12549.1"/>
    <property type="match status" value="1"/>
</dbReference>
<gene>
    <name evidence="3" type="primary">aroE</name>
    <name evidence="6" type="ORF">ACFQGL_12225</name>
</gene>
<dbReference type="Pfam" id="PF08501">
    <property type="entry name" value="Shikimate_dh_N"/>
    <property type="match status" value="1"/>
</dbReference>
<feature type="domain" description="Shikimate dehydrogenase substrate binding N-terminal" evidence="4">
    <location>
        <begin position="22"/>
        <end position="109"/>
    </location>
</feature>
<evidence type="ECO:0000256" key="1">
    <source>
        <dbReference type="ARBA" id="ARBA00004871"/>
    </source>
</evidence>
<comment type="function">
    <text evidence="3">Involved in the biosynthesis of the chorismate, which leads to the biosynthesis of aromatic amino acids. Catalyzes the reversible NADPH linked reduction of 3-dehydroshikimate (DHSA) to yield shikimate (SA).</text>
</comment>
<keyword evidence="2 3" id="KW-0057">Aromatic amino acid biosynthesis</keyword>
<dbReference type="InterPro" id="IPR013708">
    <property type="entry name" value="Shikimate_DH-bd_N"/>
</dbReference>
<accession>A0ABW1H346</accession>
<dbReference type="InterPro" id="IPR022893">
    <property type="entry name" value="Shikimate_DH_fam"/>
</dbReference>
<sequence length="310" mass="32384">MMAVERGTVTPRNDSGPFLVGLIGSGIRTSLSPSLHEREADELGLRCQYRLLDLAELDRPPGAVGEILAATRLAGFDGVNITHPVKQLVLEHLDAVTPDAAALGAVNTVVFSDGRAVGHNTDMPGFARSFRTGLADVALDRVVLLGAGGAGAAVAHALLTLGAGSVHILDTDVGRSGALARSVTDRFGTGRAVVVPLTALADELREADGLAHATPTGMEGHPGIPVPPALLRPDLWVADVVYRPLATQLVTAARARGCRVLDGGGMAVFQAAYAFELFTGVAPDTGRMLRHFDALVDRQGRRDSDAHRAH</sequence>
<dbReference type="CDD" id="cd01065">
    <property type="entry name" value="NAD_bind_Shikimate_DH"/>
    <property type="match status" value="1"/>
</dbReference>
<evidence type="ECO:0000259" key="4">
    <source>
        <dbReference type="Pfam" id="PF08501"/>
    </source>
</evidence>
<keyword evidence="3" id="KW-0521">NADP</keyword>
<feature type="binding site" evidence="3">
    <location>
        <position position="270"/>
    </location>
    <ligand>
        <name>shikimate</name>
        <dbReference type="ChEBI" id="CHEBI:36208"/>
    </ligand>
</feature>
<evidence type="ECO:0000256" key="2">
    <source>
        <dbReference type="ARBA" id="ARBA00023141"/>
    </source>
</evidence>
<comment type="caution">
    <text evidence="6">The sequence shown here is derived from an EMBL/GenBank/DDBJ whole genome shotgun (WGS) entry which is preliminary data.</text>
</comment>
<dbReference type="SUPFAM" id="SSF51735">
    <property type="entry name" value="NAD(P)-binding Rossmann-fold domains"/>
    <property type="match status" value="1"/>
</dbReference>
<comment type="subunit">
    <text evidence="3">Homodimer.</text>
</comment>
<feature type="binding site" evidence="3">
    <location>
        <position position="107"/>
    </location>
    <ligand>
        <name>shikimate</name>
        <dbReference type="ChEBI" id="CHEBI:36208"/>
    </ligand>
</feature>
<name>A0ABW1H346_9ACTN</name>
<dbReference type="Gene3D" id="3.40.50.720">
    <property type="entry name" value="NAD(P)-binding Rossmann-like Domain"/>
    <property type="match status" value="1"/>
</dbReference>
<feature type="binding site" evidence="3">
    <location>
        <position position="122"/>
    </location>
    <ligand>
        <name>shikimate</name>
        <dbReference type="ChEBI" id="CHEBI:36208"/>
    </ligand>
</feature>
<evidence type="ECO:0000259" key="5">
    <source>
        <dbReference type="Pfam" id="PF18317"/>
    </source>
</evidence>
<dbReference type="PANTHER" id="PTHR21089:SF1">
    <property type="entry name" value="BIFUNCTIONAL 3-DEHYDROQUINATE DEHYDRATASE_SHIKIMATE DEHYDROGENASE, CHLOROPLASTIC"/>
    <property type="match status" value="1"/>
</dbReference>
<organism evidence="6 7">
    <name type="scientific">Micromonospora vulcania</name>
    <dbReference type="NCBI Taxonomy" id="1441873"/>
    <lineage>
        <taxon>Bacteria</taxon>
        <taxon>Bacillati</taxon>
        <taxon>Actinomycetota</taxon>
        <taxon>Actinomycetes</taxon>
        <taxon>Micromonosporales</taxon>
        <taxon>Micromonosporaceae</taxon>
        <taxon>Micromonospora</taxon>
    </lineage>
</organism>
<dbReference type="HAMAP" id="MF_00222">
    <property type="entry name" value="Shikimate_DH_AroE"/>
    <property type="match status" value="1"/>
</dbReference>
<dbReference type="InterPro" id="IPR036291">
    <property type="entry name" value="NAD(P)-bd_dom_sf"/>
</dbReference>
<feature type="binding site" evidence="3">
    <location>
        <position position="240"/>
    </location>
    <ligand>
        <name>NADP(+)</name>
        <dbReference type="ChEBI" id="CHEBI:58349"/>
    </ligand>
</feature>
<evidence type="ECO:0000313" key="7">
    <source>
        <dbReference type="Proteomes" id="UP001596226"/>
    </source>
</evidence>
<feature type="binding site" evidence="3">
    <location>
        <position position="82"/>
    </location>
    <ligand>
        <name>shikimate</name>
        <dbReference type="ChEBI" id="CHEBI:36208"/>
    </ligand>
</feature>
<dbReference type="Gene3D" id="3.40.50.10860">
    <property type="entry name" value="Leucine Dehydrogenase, chain A, domain 1"/>
    <property type="match status" value="1"/>
</dbReference>
<protein>
    <recommendedName>
        <fullName evidence="3">Shikimate dehydrogenase (NADP(+))</fullName>
        <shortName evidence="3">SDH</shortName>
        <ecNumber evidence="3">1.1.1.25</ecNumber>
    </recommendedName>
</protein>
<comment type="caution">
    <text evidence="3">Lacks conserved residue(s) required for the propagation of feature annotation.</text>
</comment>
<dbReference type="PANTHER" id="PTHR21089">
    <property type="entry name" value="SHIKIMATE DEHYDROGENASE"/>
    <property type="match status" value="1"/>
</dbReference>
<dbReference type="EC" id="1.1.1.25" evidence="3"/>
<keyword evidence="3 6" id="KW-0560">Oxidoreductase</keyword>
<dbReference type="NCBIfam" id="NF001319">
    <property type="entry name" value="PRK00258.3-3"/>
    <property type="match status" value="1"/>
</dbReference>
<dbReference type="Proteomes" id="UP001596226">
    <property type="component" value="Unassembled WGS sequence"/>
</dbReference>
<comment type="similarity">
    <text evidence="3">Belongs to the shikimate dehydrogenase family.</text>
</comment>
<dbReference type="EMBL" id="JBHSQS010000006">
    <property type="protein sequence ID" value="MFC5924109.1"/>
    <property type="molecule type" value="Genomic_DNA"/>
</dbReference>
<dbReference type="InterPro" id="IPR046346">
    <property type="entry name" value="Aminoacid_DH-like_N_sf"/>
</dbReference>
<keyword evidence="7" id="KW-1185">Reference proteome</keyword>
<feature type="binding site" evidence="3">
    <location>
        <position position="263"/>
    </location>
    <ligand>
        <name>NADP(+)</name>
        <dbReference type="ChEBI" id="CHEBI:58349"/>
    </ligand>
</feature>
<feature type="active site" description="Proton acceptor" evidence="3">
    <location>
        <position position="86"/>
    </location>
</feature>
<dbReference type="GO" id="GO:0004764">
    <property type="term" value="F:shikimate 3-dehydrogenase (NADP+) activity"/>
    <property type="evidence" value="ECO:0007669"/>
    <property type="project" value="UniProtKB-EC"/>
</dbReference>
<feature type="domain" description="SDH C-terminal" evidence="5">
    <location>
        <begin position="265"/>
        <end position="290"/>
    </location>
</feature>
<reference evidence="7" key="1">
    <citation type="journal article" date="2019" name="Int. J. Syst. Evol. Microbiol.">
        <title>The Global Catalogue of Microorganisms (GCM) 10K type strain sequencing project: providing services to taxonomists for standard genome sequencing and annotation.</title>
        <authorList>
            <consortium name="The Broad Institute Genomics Platform"/>
            <consortium name="The Broad Institute Genome Sequencing Center for Infectious Disease"/>
            <person name="Wu L."/>
            <person name="Ma J."/>
        </authorList>
    </citation>
    <scope>NUCLEOTIDE SEQUENCE [LARGE SCALE GENOMIC DNA]</scope>
    <source>
        <strain evidence="7">CGMCC 4.7144</strain>
    </source>
</reference>
<feature type="binding site" evidence="3">
    <location>
        <begin position="146"/>
        <end position="150"/>
    </location>
    <ligand>
        <name>NADP(+)</name>
        <dbReference type="ChEBI" id="CHEBI:58349"/>
    </ligand>
</feature>
<evidence type="ECO:0000313" key="6">
    <source>
        <dbReference type="EMBL" id="MFC5924109.1"/>
    </source>
</evidence>